<dbReference type="EMBL" id="JAFKCU010000001">
    <property type="protein sequence ID" value="MBN7814343.1"/>
    <property type="molecule type" value="Genomic_DNA"/>
</dbReference>
<organism evidence="1 2">
    <name type="scientific">Algoriphagus pacificus</name>
    <dbReference type="NCBI Taxonomy" id="2811234"/>
    <lineage>
        <taxon>Bacteria</taxon>
        <taxon>Pseudomonadati</taxon>
        <taxon>Bacteroidota</taxon>
        <taxon>Cytophagia</taxon>
        <taxon>Cytophagales</taxon>
        <taxon>Cyclobacteriaceae</taxon>
        <taxon>Algoriphagus</taxon>
    </lineage>
</organism>
<dbReference type="InterPro" id="IPR025316">
    <property type="entry name" value="DUF4221"/>
</dbReference>
<dbReference type="PROSITE" id="PS51257">
    <property type="entry name" value="PROKAR_LIPOPROTEIN"/>
    <property type="match status" value="1"/>
</dbReference>
<accession>A0ABS3CB50</accession>
<keyword evidence="2" id="KW-1185">Reference proteome</keyword>
<sequence length="392" mass="45421">MSRLPFLFFLSLIISCSPKKEKVEVVPKTFTNHTFEYTLDTVFIDSGDSMPYLDMNLVSSDYVSSEGLLYNLDPGTGRVDVYDIDAQKLKKHIQFEVRGPNGIRKYFPTGIKKTNNGDLIIRDYFEVLRMGEDTKLKDSYQLLNHKLDGDNLGESQEINGMGEISNDGSYFASYYGYYPSNGRILGLAKVDLTSKSLKLIPVSFRDQSERFLIRWEYREGKTMVVPEYKFLTLDGPNLIASNSYKNELWYYDAAKDSLYHRIYQSSLISNVKKGNFGKRVGSMQDLNSAKKRKFQEVVFSPIIKDPKNKRFYRYSREVQQEPEQGGRYFRFVLSVFDANLRIIHEEKLDLSAFIPGEYSVNKTFVHKGMLYTFLNLRNQIAFVRLKPSVTYE</sequence>
<protein>
    <submittedName>
        <fullName evidence="1">DUF4221 domain-containing protein</fullName>
    </submittedName>
</protein>
<proteinExistence type="predicted"/>
<evidence type="ECO:0000313" key="1">
    <source>
        <dbReference type="EMBL" id="MBN7814343.1"/>
    </source>
</evidence>
<gene>
    <name evidence="1" type="ORF">J0A69_02830</name>
</gene>
<dbReference type="SUPFAM" id="SSF63829">
    <property type="entry name" value="Calcium-dependent phosphotriesterase"/>
    <property type="match status" value="1"/>
</dbReference>
<dbReference type="RefSeq" id="WP_206584995.1">
    <property type="nucleotide sequence ID" value="NZ_JAFKCU010000001.1"/>
</dbReference>
<name>A0ABS3CB50_9BACT</name>
<dbReference type="Proteomes" id="UP000664480">
    <property type="component" value="Unassembled WGS sequence"/>
</dbReference>
<comment type="caution">
    <text evidence="1">The sequence shown here is derived from an EMBL/GenBank/DDBJ whole genome shotgun (WGS) entry which is preliminary data.</text>
</comment>
<dbReference type="Pfam" id="PF13970">
    <property type="entry name" value="DUF4221"/>
    <property type="match status" value="1"/>
</dbReference>
<reference evidence="1 2" key="1">
    <citation type="submission" date="2021-03" db="EMBL/GenBank/DDBJ databases">
        <title>novel species isolated from a fishpond in China.</title>
        <authorList>
            <person name="Lu H."/>
            <person name="Cai Z."/>
        </authorList>
    </citation>
    <scope>NUCLEOTIDE SEQUENCE [LARGE SCALE GENOMIC DNA]</scope>
    <source>
        <strain evidence="1 2">YJ13C</strain>
    </source>
</reference>
<evidence type="ECO:0000313" key="2">
    <source>
        <dbReference type="Proteomes" id="UP000664480"/>
    </source>
</evidence>